<reference evidence="2" key="1">
    <citation type="journal article" date="2013" name="Nat. Commun.">
        <title>Whole-genome sequencing of Oryza brachyantha reveals mechanisms underlying Oryza genome evolution.</title>
        <authorList>
            <person name="Chen J."/>
            <person name="Huang Q."/>
            <person name="Gao D."/>
            <person name="Wang J."/>
            <person name="Lang Y."/>
            <person name="Liu T."/>
            <person name="Li B."/>
            <person name="Bai Z."/>
            <person name="Luis Goicoechea J."/>
            <person name="Liang C."/>
            <person name="Chen C."/>
            <person name="Zhang W."/>
            <person name="Sun S."/>
            <person name="Liao Y."/>
            <person name="Zhang X."/>
            <person name="Yang L."/>
            <person name="Song C."/>
            <person name="Wang M."/>
            <person name="Shi J."/>
            <person name="Liu G."/>
            <person name="Liu J."/>
            <person name="Zhou H."/>
            <person name="Zhou W."/>
            <person name="Yu Q."/>
            <person name="An N."/>
            <person name="Chen Y."/>
            <person name="Cai Q."/>
            <person name="Wang B."/>
            <person name="Liu B."/>
            <person name="Min J."/>
            <person name="Huang Y."/>
            <person name="Wu H."/>
            <person name="Li Z."/>
            <person name="Zhang Y."/>
            <person name="Yin Y."/>
            <person name="Song W."/>
            <person name="Jiang J."/>
            <person name="Jackson S.A."/>
            <person name="Wing R.A."/>
            <person name="Wang J."/>
            <person name="Chen M."/>
        </authorList>
    </citation>
    <scope>NUCLEOTIDE SEQUENCE [LARGE SCALE GENOMIC DNA]</scope>
    <source>
        <strain evidence="2">cv. IRGC 101232</strain>
    </source>
</reference>
<accession>J3MX46</accession>
<evidence type="ECO:0000259" key="1">
    <source>
        <dbReference type="Pfam" id="PF13966"/>
    </source>
</evidence>
<keyword evidence="3" id="KW-1185">Reference proteome</keyword>
<protein>
    <recommendedName>
        <fullName evidence="1">Reverse transcriptase zinc-binding domain-containing protein</fullName>
    </recommendedName>
</protein>
<name>J3MX46_ORYBR</name>
<reference evidence="2" key="2">
    <citation type="submission" date="2013-04" db="UniProtKB">
        <authorList>
            <consortium name="EnsemblPlants"/>
        </authorList>
    </citation>
    <scope>IDENTIFICATION</scope>
</reference>
<dbReference type="Proteomes" id="UP000006038">
    <property type="component" value="Chromosome 9"/>
</dbReference>
<feature type="domain" description="Reverse transcriptase zinc-binding" evidence="1">
    <location>
        <begin position="1"/>
        <end position="79"/>
    </location>
</feature>
<evidence type="ECO:0000313" key="2">
    <source>
        <dbReference type="EnsemblPlants" id="OB09G15750.1"/>
    </source>
</evidence>
<organism evidence="2">
    <name type="scientific">Oryza brachyantha</name>
    <name type="common">malo sina</name>
    <dbReference type="NCBI Taxonomy" id="4533"/>
    <lineage>
        <taxon>Eukaryota</taxon>
        <taxon>Viridiplantae</taxon>
        <taxon>Streptophyta</taxon>
        <taxon>Embryophyta</taxon>
        <taxon>Tracheophyta</taxon>
        <taxon>Spermatophyta</taxon>
        <taxon>Magnoliopsida</taxon>
        <taxon>Liliopsida</taxon>
        <taxon>Poales</taxon>
        <taxon>Poaceae</taxon>
        <taxon>BOP clade</taxon>
        <taxon>Oryzoideae</taxon>
        <taxon>Oryzeae</taxon>
        <taxon>Oryzinae</taxon>
        <taxon>Oryza</taxon>
    </lineage>
</organism>
<dbReference type="EnsemblPlants" id="OB09G15750.1">
    <property type="protein sequence ID" value="OB09G15750.1"/>
    <property type="gene ID" value="OB09G15750"/>
</dbReference>
<evidence type="ECO:0000313" key="3">
    <source>
        <dbReference type="Proteomes" id="UP000006038"/>
    </source>
</evidence>
<proteinExistence type="predicted"/>
<dbReference type="Gramene" id="OB09G15750.1">
    <property type="protein sequence ID" value="OB09G15750.1"/>
    <property type="gene ID" value="OB09G15750"/>
</dbReference>
<dbReference type="AlphaFoldDB" id="J3MX46"/>
<sequence length="190" mass="22749">MYNWLTFRGIVDTEMQTLWKSPLPLKLKHFLWLAWKNKIQSAAQLRKMGWEGSVNCQLCNLIEDASHIFFHCPMAVFLWNVCKDALSWDRITVNFSDFLVCSFWPYCSKFPRVRLCLLAACCWQLWSIKNDMIFRYILVKFLHTIPFRMICCLLQWRLLLMEEEKETLDTWISELQRCSRNLQGARFSST</sequence>
<dbReference type="HOGENOM" id="CLU_109991_0_0_1"/>
<dbReference type="InterPro" id="IPR026960">
    <property type="entry name" value="RVT-Znf"/>
</dbReference>
<dbReference type="Pfam" id="PF13966">
    <property type="entry name" value="zf-RVT"/>
    <property type="match status" value="1"/>
</dbReference>
<dbReference type="OMA" id="ASHIFFH"/>